<accession>A0A6J6U559</accession>
<evidence type="ECO:0000313" key="1">
    <source>
        <dbReference type="EMBL" id="CAB4755051.1"/>
    </source>
</evidence>
<name>A0A6J6U559_9ZZZZ</name>
<dbReference type="EMBL" id="CAEZYZ010000168">
    <property type="protein sequence ID" value="CAB4755051.1"/>
    <property type="molecule type" value="Genomic_DNA"/>
</dbReference>
<sequence length="237" mass="25673">MPEALLLRICLDECDLLVASTGEPQIADRCLVDREDRNGAAVLGAHVAQRGAIGQRHLGHAPAVELHELAHHAMTAEHLGDREDEVGCCCSLRQFADELESDDPRYEHRHRLTEHRSLGLDAADSPAKHAEAVDHRRMGIGADDGVGIRLAAPRHDDAGEMLDVHLVDDAGARGNDLELLERTLSPAEELVPLAIALVLEFDVALLGVSRAEEICDDGVVDDELRRGERLDSSGIPA</sequence>
<reference evidence="1" key="1">
    <citation type="submission" date="2020-05" db="EMBL/GenBank/DDBJ databases">
        <authorList>
            <person name="Chiriac C."/>
            <person name="Salcher M."/>
            <person name="Ghai R."/>
            <person name="Kavagutti S V."/>
        </authorList>
    </citation>
    <scope>NUCLEOTIDE SEQUENCE</scope>
</reference>
<gene>
    <name evidence="1" type="ORF">UFOPK2810_01027</name>
</gene>
<organism evidence="1">
    <name type="scientific">freshwater metagenome</name>
    <dbReference type="NCBI Taxonomy" id="449393"/>
    <lineage>
        <taxon>unclassified sequences</taxon>
        <taxon>metagenomes</taxon>
        <taxon>ecological metagenomes</taxon>
    </lineage>
</organism>
<dbReference type="AlphaFoldDB" id="A0A6J6U559"/>
<protein>
    <submittedName>
        <fullName evidence="1">Unannotated protein</fullName>
    </submittedName>
</protein>
<proteinExistence type="predicted"/>